<accession>A0A8D8QPP5</accession>
<evidence type="ECO:0000313" key="2">
    <source>
        <dbReference type="EMBL" id="CAG6635965.1"/>
    </source>
</evidence>
<keyword evidence="1" id="KW-1133">Transmembrane helix</keyword>
<keyword evidence="1" id="KW-0472">Membrane</keyword>
<reference evidence="2" key="1">
    <citation type="submission" date="2021-05" db="EMBL/GenBank/DDBJ databases">
        <authorList>
            <person name="Alioto T."/>
            <person name="Alioto T."/>
            <person name="Gomez Garrido J."/>
        </authorList>
    </citation>
    <scope>NUCLEOTIDE SEQUENCE</scope>
</reference>
<sequence>MNDEWPEETWCYSYSIHKAFYIHNFVHTYIYTKHEYLHTYLLVFRYVRYTYTYPTIYLIMNTWRYYTYLLVFMYGRYTYTYTYPRIYLIYLYRVIQVVCIKGIRLWFGSH</sequence>
<keyword evidence="1" id="KW-0812">Transmembrane</keyword>
<feature type="transmembrane region" description="Helical" evidence="1">
    <location>
        <begin position="55"/>
        <end position="75"/>
    </location>
</feature>
<dbReference type="EMBL" id="HBUF01092100">
    <property type="protein sequence ID" value="CAG6635965.1"/>
    <property type="molecule type" value="Transcribed_RNA"/>
</dbReference>
<proteinExistence type="predicted"/>
<organism evidence="2">
    <name type="scientific">Cacopsylla melanoneura</name>
    <dbReference type="NCBI Taxonomy" id="428564"/>
    <lineage>
        <taxon>Eukaryota</taxon>
        <taxon>Metazoa</taxon>
        <taxon>Ecdysozoa</taxon>
        <taxon>Arthropoda</taxon>
        <taxon>Hexapoda</taxon>
        <taxon>Insecta</taxon>
        <taxon>Pterygota</taxon>
        <taxon>Neoptera</taxon>
        <taxon>Paraneoptera</taxon>
        <taxon>Hemiptera</taxon>
        <taxon>Sternorrhyncha</taxon>
        <taxon>Psylloidea</taxon>
        <taxon>Psyllidae</taxon>
        <taxon>Psyllinae</taxon>
        <taxon>Cacopsylla</taxon>
    </lineage>
</organism>
<protein>
    <submittedName>
        <fullName evidence="2">Uncharacterized protein</fullName>
    </submittedName>
</protein>
<name>A0A8D8QPP5_9HEMI</name>
<feature type="transmembrane region" description="Helical" evidence="1">
    <location>
        <begin position="87"/>
        <end position="107"/>
    </location>
</feature>
<dbReference type="AlphaFoldDB" id="A0A8D8QPP5"/>
<evidence type="ECO:0000256" key="1">
    <source>
        <dbReference type="SAM" id="Phobius"/>
    </source>
</evidence>